<evidence type="ECO:0000259" key="6">
    <source>
        <dbReference type="SMART" id="SM00732"/>
    </source>
</evidence>
<evidence type="ECO:0000313" key="7">
    <source>
        <dbReference type="EMBL" id="ADH92569.1"/>
    </source>
</evidence>
<dbReference type="SMART" id="SM00732">
    <property type="entry name" value="YqgFc"/>
    <property type="match status" value="1"/>
</dbReference>
<dbReference type="SUPFAM" id="SSF53098">
    <property type="entry name" value="Ribonuclease H-like"/>
    <property type="match status" value="1"/>
</dbReference>
<keyword evidence="2 5" id="KW-0690">Ribosome biogenesis</keyword>
<dbReference type="PANTHER" id="PTHR33317:SF4">
    <property type="entry name" value="POLYNUCLEOTIDYL TRANSFERASE, RIBONUCLEASE H-LIKE SUPERFAMILY PROTEIN"/>
    <property type="match status" value="1"/>
</dbReference>
<dbReference type="InterPro" id="IPR012337">
    <property type="entry name" value="RNaseH-like_sf"/>
</dbReference>
<dbReference type="HOGENOM" id="CLU_098240_0_0_11"/>
<dbReference type="EMBL" id="CP002045">
    <property type="protein sequence ID" value="ADH92569.1"/>
    <property type="molecule type" value="Genomic_DNA"/>
</dbReference>
<organism evidence="7 8">
    <name type="scientific">Arcanobacterium haemolyticum (strain ATCC 9345 / DSM 20595 / CCM 5947 / CCUG 17215 / LMG 16163 / NBRC 15585 / NCTC 8452 / 11018)</name>
    <dbReference type="NCBI Taxonomy" id="644284"/>
    <lineage>
        <taxon>Bacteria</taxon>
        <taxon>Bacillati</taxon>
        <taxon>Actinomycetota</taxon>
        <taxon>Actinomycetes</taxon>
        <taxon>Actinomycetales</taxon>
        <taxon>Actinomycetaceae</taxon>
        <taxon>Arcanobacterium</taxon>
    </lineage>
</organism>
<dbReference type="Proteomes" id="UP000000376">
    <property type="component" value="Chromosome"/>
</dbReference>
<dbReference type="InterPro" id="IPR006641">
    <property type="entry name" value="YqgF/RNaseH-like_dom"/>
</dbReference>
<dbReference type="GO" id="GO:0016788">
    <property type="term" value="F:hydrolase activity, acting on ester bonds"/>
    <property type="evidence" value="ECO:0007669"/>
    <property type="project" value="UniProtKB-UniRule"/>
</dbReference>
<dbReference type="STRING" id="644284.Arch_0843"/>
<evidence type="ECO:0000256" key="4">
    <source>
        <dbReference type="ARBA" id="ARBA00022801"/>
    </source>
</evidence>
<evidence type="ECO:0000256" key="3">
    <source>
        <dbReference type="ARBA" id="ARBA00022722"/>
    </source>
</evidence>
<dbReference type="Gene3D" id="3.30.420.140">
    <property type="entry name" value="YqgF/RNase H-like domain"/>
    <property type="match status" value="1"/>
</dbReference>
<keyword evidence="3 5" id="KW-0540">Nuclease</keyword>
<dbReference type="InterPro" id="IPR037027">
    <property type="entry name" value="YqgF/RNaseH-like_dom_sf"/>
</dbReference>
<keyword evidence="4 5" id="KW-0378">Hydrolase</keyword>
<dbReference type="eggNOG" id="COG0816">
    <property type="taxonomic scope" value="Bacteria"/>
</dbReference>
<dbReference type="NCBIfam" id="TIGR00250">
    <property type="entry name" value="RNAse_H_YqgF"/>
    <property type="match status" value="1"/>
</dbReference>
<feature type="domain" description="YqgF/RNase H-like" evidence="6">
    <location>
        <begin position="4"/>
        <end position="103"/>
    </location>
</feature>
<comment type="similarity">
    <text evidence="5">Belongs to the YqgF HJR family.</text>
</comment>
<dbReference type="GO" id="GO:0000967">
    <property type="term" value="P:rRNA 5'-end processing"/>
    <property type="evidence" value="ECO:0007669"/>
    <property type="project" value="UniProtKB-UniRule"/>
</dbReference>
<gene>
    <name evidence="7" type="ordered locus">Arch_0843</name>
</gene>
<dbReference type="CDD" id="cd16964">
    <property type="entry name" value="YqgF"/>
    <property type="match status" value="1"/>
</dbReference>
<protein>
    <recommendedName>
        <fullName evidence="5">Putative pre-16S rRNA nuclease</fullName>
        <ecNumber evidence="5">3.1.-.-</ecNumber>
    </recommendedName>
</protein>
<sequence>MRIGTRIAVDVGDVRVGVARCDTAGILATPVATYRRERDDFSSVIELVREADALEVIVGLPRNMDGSEGKSAKNARRWAKRLARRIAPVHVRMVDERLTTVSAHQMLHESGRKEINHRSVVDQVAAVIILESALAQERTTGMPPGELVELQEK</sequence>
<dbReference type="EC" id="3.1.-.-" evidence="5"/>
<dbReference type="RefSeq" id="WP_013170065.1">
    <property type="nucleotide sequence ID" value="NC_014218.1"/>
</dbReference>
<evidence type="ECO:0000313" key="8">
    <source>
        <dbReference type="Proteomes" id="UP000000376"/>
    </source>
</evidence>
<accession>D7BNS0</accession>
<dbReference type="OrthoDB" id="9790539at2"/>
<comment type="function">
    <text evidence="5">Could be a nuclease involved in processing of the 5'-end of pre-16S rRNA.</text>
</comment>
<dbReference type="PANTHER" id="PTHR33317">
    <property type="entry name" value="POLYNUCLEOTIDYL TRANSFERASE, RIBONUCLEASE H-LIKE SUPERFAMILY PROTEIN"/>
    <property type="match status" value="1"/>
</dbReference>
<comment type="subcellular location">
    <subcellularLocation>
        <location evidence="5">Cytoplasm</location>
    </subcellularLocation>
</comment>
<keyword evidence="8" id="KW-1185">Reference proteome</keyword>
<dbReference type="GO" id="GO:0004518">
    <property type="term" value="F:nuclease activity"/>
    <property type="evidence" value="ECO:0007669"/>
    <property type="project" value="UniProtKB-KW"/>
</dbReference>
<dbReference type="KEGG" id="ahe:Arch_0843"/>
<evidence type="ECO:0000256" key="1">
    <source>
        <dbReference type="ARBA" id="ARBA00022490"/>
    </source>
</evidence>
<evidence type="ECO:0000256" key="5">
    <source>
        <dbReference type="HAMAP-Rule" id="MF_00651"/>
    </source>
</evidence>
<dbReference type="InterPro" id="IPR005227">
    <property type="entry name" value="YqgF"/>
</dbReference>
<reference evidence="7 8" key="1">
    <citation type="journal article" date="2010" name="Stand. Genomic Sci.">
        <title>Complete genome sequence of Arcanobacterium haemolyticum type strain (11018).</title>
        <authorList>
            <person name="Yasawong M."/>
            <person name="Teshima H."/>
            <person name="Lapidus A."/>
            <person name="Nolan M."/>
            <person name="Lucas S."/>
            <person name="Glavina Del Rio T."/>
            <person name="Tice H."/>
            <person name="Cheng J."/>
            <person name="Bruce D."/>
            <person name="Detter C."/>
            <person name="Tapia R."/>
            <person name="Han C."/>
            <person name="Goodwin L."/>
            <person name="Pitluck S."/>
            <person name="Liolios K."/>
            <person name="Ivanova N."/>
            <person name="Mavromatis K."/>
            <person name="Mikhailova N."/>
            <person name="Pati A."/>
            <person name="Chen A."/>
            <person name="Palaniappan K."/>
            <person name="Land M."/>
            <person name="Hauser L."/>
            <person name="Chang Y."/>
            <person name="Jeffries C."/>
            <person name="Rohde M."/>
            <person name="Sikorski J."/>
            <person name="Pukall R."/>
            <person name="Goker M."/>
            <person name="Woyke T."/>
            <person name="Bristow J."/>
            <person name="Eisen J."/>
            <person name="Markowitz V."/>
            <person name="Hugenholtz P."/>
            <person name="Kyrpides N."/>
            <person name="Klenk H."/>
        </authorList>
    </citation>
    <scope>NUCLEOTIDE SEQUENCE [LARGE SCALE GENOMIC DNA]</scope>
    <source>
        <strain evidence="8">ATCC 9345 / DSM 20595 / CCUG 17215 / LMG 16163 / NBRC 15585 / NCTC 8452 / 11018</strain>
    </source>
</reference>
<dbReference type="Pfam" id="PF03652">
    <property type="entry name" value="RuvX"/>
    <property type="match status" value="1"/>
</dbReference>
<dbReference type="AlphaFoldDB" id="D7BNS0"/>
<proteinExistence type="inferred from homology"/>
<keyword evidence="1 5" id="KW-0963">Cytoplasm</keyword>
<evidence type="ECO:0000256" key="2">
    <source>
        <dbReference type="ARBA" id="ARBA00022517"/>
    </source>
</evidence>
<dbReference type="GO" id="GO:0005829">
    <property type="term" value="C:cytosol"/>
    <property type="evidence" value="ECO:0007669"/>
    <property type="project" value="TreeGrafter"/>
</dbReference>
<name>D7BNS0_ARCHD</name>
<dbReference type="HAMAP" id="MF_00651">
    <property type="entry name" value="Nuclease_YqgF"/>
    <property type="match status" value="1"/>
</dbReference>